<feature type="compositionally biased region" description="Acidic residues" evidence="1">
    <location>
        <begin position="26"/>
        <end position="38"/>
    </location>
</feature>
<evidence type="ECO:0000313" key="2">
    <source>
        <dbReference type="EMBL" id="KAF4478575.1"/>
    </source>
</evidence>
<dbReference type="Proteomes" id="UP000737391">
    <property type="component" value="Unassembled WGS sequence"/>
</dbReference>
<proteinExistence type="predicted"/>
<keyword evidence="3" id="KW-1185">Reference proteome</keyword>
<organism evidence="2 3">
    <name type="scientific">Fusarium agapanthi</name>
    <dbReference type="NCBI Taxonomy" id="1803897"/>
    <lineage>
        <taxon>Eukaryota</taxon>
        <taxon>Fungi</taxon>
        <taxon>Dikarya</taxon>
        <taxon>Ascomycota</taxon>
        <taxon>Pezizomycotina</taxon>
        <taxon>Sordariomycetes</taxon>
        <taxon>Hypocreomycetidae</taxon>
        <taxon>Hypocreales</taxon>
        <taxon>Nectriaceae</taxon>
        <taxon>Fusarium</taxon>
        <taxon>Fusarium fujikuroi species complex</taxon>
    </lineage>
</organism>
<dbReference type="AlphaFoldDB" id="A0A9P5AZ98"/>
<reference evidence="2" key="1">
    <citation type="submission" date="2020-01" db="EMBL/GenBank/DDBJ databases">
        <title>Identification and distribution of gene clusters putatively required for synthesis of sphingolipid metabolism inhibitors in phylogenetically diverse species of the filamentous fungus Fusarium.</title>
        <authorList>
            <person name="Kim H.-S."/>
            <person name="Busman M."/>
            <person name="Brown D.W."/>
            <person name="Divon H."/>
            <person name="Uhlig S."/>
            <person name="Proctor R.H."/>
        </authorList>
    </citation>
    <scope>NUCLEOTIDE SEQUENCE</scope>
    <source>
        <strain evidence="2">NRRL 31653</strain>
    </source>
</reference>
<dbReference type="OrthoDB" id="5106998at2759"/>
<evidence type="ECO:0000256" key="1">
    <source>
        <dbReference type="SAM" id="MobiDB-lite"/>
    </source>
</evidence>
<feature type="region of interest" description="Disordered" evidence="1">
    <location>
        <begin position="20"/>
        <end position="41"/>
    </location>
</feature>
<comment type="caution">
    <text evidence="2">The sequence shown here is derived from an EMBL/GenBank/DDBJ whole genome shotgun (WGS) entry which is preliminary data.</text>
</comment>
<protein>
    <submittedName>
        <fullName evidence="2">FLO9-Lectin, expressed and involved in flocculation</fullName>
    </submittedName>
</protein>
<gene>
    <name evidence="2" type="ORF">FAGAP_12313</name>
</gene>
<accession>A0A9P5AZ98</accession>
<name>A0A9P5AZ98_9HYPO</name>
<sequence length="620" mass="60737">MPTLGGFGSTDAGLVLLGLTRPETDSGSEPDPEPDPDAGDLIVPGAGAAGVASSAYAQAMHLTVGVALGLVGSVFAAPAPACAGDGTDVVLQPYEIVYDGKTSTTTITRTYTGNSWSAQTVVPPQQHGSPASPGVPNPCINCITITTTGSVPYVTTVPPASAGGRTTVFTCSRLSSTITIAPPPYCNGCPATVVFPATDTDIKTVIAPACHECVTVTVSGTVPWVTTVPPTSSGDKTTVFTCPGQETVTVTGTVSSTTTINPTPGCSDCTVTVVIPPATSSPATGLVTTITRQGTTTGLTTLPATSGGTTTVITFMTPPGTGGLTTKTVTESTTGLTTLPATSGGTTTIVTYTTPPRTTVTSKASTTGLTTLPATSGGTITVITFTTPQQTTVTSEASTTATSACSSVSVATTVNATLNSSGSASFQVPACATSMSFSVTGGSGVPRSGLGGNGAILQGSMPVVPGQSIQAIAGGQGLGSGIGTGYPGQGYGNGGNATQNGGTGGAESALFVGGNLVVVAGGGGGCYSAYGWHLDGDTRHTYNGPNSVDISRGGSIAGLRGSDGFELSIKQYLKPGNEVATMLTTSGPGAAGDYISGVYDDFVAGQPGKGQNGGNGGTAN</sequence>
<evidence type="ECO:0000313" key="3">
    <source>
        <dbReference type="Proteomes" id="UP000737391"/>
    </source>
</evidence>
<feature type="non-terminal residue" evidence="2">
    <location>
        <position position="620"/>
    </location>
</feature>
<dbReference type="EMBL" id="LUFC02001283">
    <property type="protein sequence ID" value="KAF4478575.1"/>
    <property type="molecule type" value="Genomic_DNA"/>
</dbReference>